<dbReference type="eggNOG" id="KOG3126">
    <property type="taxonomic scope" value="Eukaryota"/>
</dbReference>
<proteinExistence type="inferred from homology"/>
<dbReference type="STRING" id="7244.B4LS70"/>
<evidence type="ECO:0000256" key="4">
    <source>
        <dbReference type="ARBA" id="ARBA00022787"/>
    </source>
</evidence>
<evidence type="ECO:0000256" key="3">
    <source>
        <dbReference type="ARBA" id="ARBA00022452"/>
    </source>
</evidence>
<dbReference type="AlphaFoldDB" id="B4LS70"/>
<dbReference type="EMBL" id="CH940649">
    <property type="protein sequence ID" value="EDW64756.1"/>
    <property type="molecule type" value="Genomic_DNA"/>
</dbReference>
<dbReference type="GO" id="GO:0046930">
    <property type="term" value="C:pore complex"/>
    <property type="evidence" value="ECO:0007669"/>
    <property type="project" value="UniProtKB-KW"/>
</dbReference>
<evidence type="ECO:0000256" key="6">
    <source>
        <dbReference type="SAM" id="MobiDB-lite"/>
    </source>
</evidence>
<keyword evidence="4" id="KW-0496">Mitochondrion</keyword>
<evidence type="ECO:0000313" key="8">
    <source>
        <dbReference type="Proteomes" id="UP000008792"/>
    </source>
</evidence>
<dbReference type="InParanoid" id="B4LS70"/>
<dbReference type="InterPro" id="IPR001925">
    <property type="entry name" value="Porin_Euk"/>
</dbReference>
<protein>
    <recommendedName>
        <fullName evidence="9">Voltage-dependent anion-selective channel protein 3</fullName>
    </recommendedName>
</protein>
<keyword evidence="5" id="KW-0626">Porin</keyword>
<dbReference type="GO" id="GO:0005741">
    <property type="term" value="C:mitochondrial outer membrane"/>
    <property type="evidence" value="ECO:0007669"/>
    <property type="project" value="UniProtKB-SubCell"/>
</dbReference>
<keyword evidence="8" id="KW-1185">Reference proteome</keyword>
<dbReference type="PANTHER" id="PTHR11743:SF70">
    <property type="entry name" value="GH26960P-RELATED"/>
    <property type="match status" value="1"/>
</dbReference>
<dbReference type="OMA" id="YKIGAWH"/>
<dbReference type="InterPro" id="IPR027246">
    <property type="entry name" value="Porin_Euk/Tom40"/>
</dbReference>
<dbReference type="PhylomeDB" id="B4LS70"/>
<keyword evidence="5" id="KW-0813">Transport</keyword>
<dbReference type="InterPro" id="IPR023614">
    <property type="entry name" value="Porin_dom_sf"/>
</dbReference>
<feature type="compositionally biased region" description="Basic residues" evidence="6">
    <location>
        <begin position="1"/>
        <end position="13"/>
    </location>
</feature>
<evidence type="ECO:0000313" key="7">
    <source>
        <dbReference type="EMBL" id="EDW64756.1"/>
    </source>
</evidence>
<dbReference type="Pfam" id="PF01459">
    <property type="entry name" value="Porin_3"/>
    <property type="match status" value="1"/>
</dbReference>
<comment type="subcellular location">
    <subcellularLocation>
        <location evidence="1">Mitochondrion outer membrane</location>
    </subcellularLocation>
</comment>
<keyword evidence="4" id="KW-1000">Mitochondrion outer membrane</keyword>
<feature type="compositionally biased region" description="Basic and acidic residues" evidence="6">
    <location>
        <begin position="25"/>
        <end position="42"/>
    </location>
</feature>
<dbReference type="GO" id="GO:0008308">
    <property type="term" value="F:voltage-gated monoatomic anion channel activity"/>
    <property type="evidence" value="ECO:0007669"/>
    <property type="project" value="InterPro"/>
</dbReference>
<dbReference type="KEGG" id="dvi:6628772"/>
<dbReference type="Gene3D" id="2.40.160.10">
    <property type="entry name" value="Porin"/>
    <property type="match status" value="1"/>
</dbReference>
<organism evidence="7 8">
    <name type="scientific">Drosophila virilis</name>
    <name type="common">Fruit fly</name>
    <dbReference type="NCBI Taxonomy" id="7244"/>
    <lineage>
        <taxon>Eukaryota</taxon>
        <taxon>Metazoa</taxon>
        <taxon>Ecdysozoa</taxon>
        <taxon>Arthropoda</taxon>
        <taxon>Hexapoda</taxon>
        <taxon>Insecta</taxon>
        <taxon>Pterygota</taxon>
        <taxon>Neoptera</taxon>
        <taxon>Endopterygota</taxon>
        <taxon>Diptera</taxon>
        <taxon>Brachycera</taxon>
        <taxon>Muscomorpha</taxon>
        <taxon>Ephydroidea</taxon>
        <taxon>Drosophilidae</taxon>
        <taxon>Drosophila</taxon>
    </lineage>
</organism>
<keyword evidence="3" id="KW-0472">Membrane</keyword>
<evidence type="ECO:0000256" key="2">
    <source>
        <dbReference type="ARBA" id="ARBA00007780"/>
    </source>
</evidence>
<dbReference type="Proteomes" id="UP000008792">
    <property type="component" value="Unassembled WGS sequence"/>
</dbReference>
<comment type="similarity">
    <text evidence="2">Belongs to the eukaryotic mitochondrial porin family.</text>
</comment>
<keyword evidence="3" id="KW-0812">Transmembrane</keyword>
<dbReference type="HOGENOM" id="CLU_840130_0_0_1"/>
<sequence length="331" mass="36813">MSIWKKKCFKKKKKEEPVVEEETDESKNKTSSKTEDDSKVSDEVIPPPPLEGEMATYFHIGGWAKECLITGYKIGAWHFDCTTQLTDKLGIYSFGNGKPNYYGVSGGVGLREKLGIFHMCQAYHTNAYVGAFGVRSTVVGCLANAMLRGTYGPHDEPEVTLDLHTGLERSPIKMDVIVPILKSPKLMGYVVLQPLQNYLLGYRAVYDFDNMGFDMHALCVGFNNGSSELSLKLENFKELRGSIFQRIGERWAVALKANIYGENEKQFAIGGQYKIQDNALLKAKVRDDGFVGMVYQVNVSENIGIMYHVGLEVGSPINGDHKVGISWSIKG</sequence>
<gene>
    <name evidence="7" type="primary">Dvir\GJ17636</name>
    <name evidence="7" type="ORF">Dvir_GJ17636</name>
</gene>
<dbReference type="FunCoup" id="B4LS70">
    <property type="interactions" value="3"/>
</dbReference>
<keyword evidence="3" id="KW-1134">Transmembrane beta strand</keyword>
<keyword evidence="5" id="KW-0406">Ion transport</keyword>
<evidence type="ECO:0000256" key="1">
    <source>
        <dbReference type="ARBA" id="ARBA00004294"/>
    </source>
</evidence>
<name>B4LS70_DROVI</name>
<evidence type="ECO:0000256" key="5">
    <source>
        <dbReference type="ARBA" id="ARBA00023114"/>
    </source>
</evidence>
<evidence type="ECO:0008006" key="9">
    <source>
        <dbReference type="Google" id="ProtNLM"/>
    </source>
</evidence>
<feature type="region of interest" description="Disordered" evidence="6">
    <location>
        <begin position="1"/>
        <end position="48"/>
    </location>
</feature>
<reference evidence="7 8" key="1">
    <citation type="journal article" date="2007" name="Nature">
        <title>Evolution of genes and genomes on the Drosophila phylogeny.</title>
        <authorList>
            <consortium name="Drosophila 12 Genomes Consortium"/>
            <person name="Clark A.G."/>
            <person name="Eisen M.B."/>
            <person name="Smith D.R."/>
            <person name="Bergman C.M."/>
            <person name="Oliver B."/>
            <person name="Markow T.A."/>
            <person name="Kaufman T.C."/>
            <person name="Kellis M."/>
            <person name="Gelbart W."/>
            <person name="Iyer V.N."/>
            <person name="Pollard D.A."/>
            <person name="Sackton T.B."/>
            <person name="Larracuente A.M."/>
            <person name="Singh N.D."/>
            <person name="Abad J.P."/>
            <person name="Abt D.N."/>
            <person name="Adryan B."/>
            <person name="Aguade M."/>
            <person name="Akashi H."/>
            <person name="Anderson W.W."/>
            <person name="Aquadro C.F."/>
            <person name="Ardell D.H."/>
            <person name="Arguello R."/>
            <person name="Artieri C.G."/>
            <person name="Barbash D.A."/>
            <person name="Barker D."/>
            <person name="Barsanti P."/>
            <person name="Batterham P."/>
            <person name="Batzoglou S."/>
            <person name="Begun D."/>
            <person name="Bhutkar A."/>
            <person name="Blanco E."/>
            <person name="Bosak S.A."/>
            <person name="Bradley R.K."/>
            <person name="Brand A.D."/>
            <person name="Brent M.R."/>
            <person name="Brooks A.N."/>
            <person name="Brown R.H."/>
            <person name="Butlin R.K."/>
            <person name="Caggese C."/>
            <person name="Calvi B.R."/>
            <person name="Bernardo de Carvalho A."/>
            <person name="Caspi A."/>
            <person name="Castrezana S."/>
            <person name="Celniker S.E."/>
            <person name="Chang J.L."/>
            <person name="Chapple C."/>
            <person name="Chatterji S."/>
            <person name="Chinwalla A."/>
            <person name="Civetta A."/>
            <person name="Clifton S.W."/>
            <person name="Comeron J.M."/>
            <person name="Costello J.C."/>
            <person name="Coyne J.A."/>
            <person name="Daub J."/>
            <person name="David R.G."/>
            <person name="Delcher A.L."/>
            <person name="Delehaunty K."/>
            <person name="Do C.B."/>
            <person name="Ebling H."/>
            <person name="Edwards K."/>
            <person name="Eickbush T."/>
            <person name="Evans J.D."/>
            <person name="Filipski A."/>
            <person name="Findeiss S."/>
            <person name="Freyhult E."/>
            <person name="Fulton L."/>
            <person name="Fulton R."/>
            <person name="Garcia A.C."/>
            <person name="Gardiner A."/>
            <person name="Garfield D.A."/>
            <person name="Garvin B.E."/>
            <person name="Gibson G."/>
            <person name="Gilbert D."/>
            <person name="Gnerre S."/>
            <person name="Godfrey J."/>
            <person name="Good R."/>
            <person name="Gotea V."/>
            <person name="Gravely B."/>
            <person name="Greenberg A.J."/>
            <person name="Griffiths-Jones S."/>
            <person name="Gross S."/>
            <person name="Guigo R."/>
            <person name="Gustafson E.A."/>
            <person name="Haerty W."/>
            <person name="Hahn M.W."/>
            <person name="Halligan D.L."/>
            <person name="Halpern A.L."/>
            <person name="Halter G.M."/>
            <person name="Han M.V."/>
            <person name="Heger A."/>
            <person name="Hillier L."/>
            <person name="Hinrichs A.S."/>
            <person name="Holmes I."/>
            <person name="Hoskins R.A."/>
            <person name="Hubisz M.J."/>
            <person name="Hultmark D."/>
            <person name="Huntley M.A."/>
            <person name="Jaffe D.B."/>
            <person name="Jagadeeshan S."/>
            <person name="Jeck W.R."/>
            <person name="Johnson J."/>
            <person name="Jones C.D."/>
            <person name="Jordan W.C."/>
            <person name="Karpen G.H."/>
            <person name="Kataoka E."/>
            <person name="Keightley P.D."/>
            <person name="Kheradpour P."/>
            <person name="Kirkness E.F."/>
            <person name="Koerich L.B."/>
            <person name="Kristiansen K."/>
            <person name="Kudrna D."/>
            <person name="Kulathinal R.J."/>
            <person name="Kumar S."/>
            <person name="Kwok R."/>
            <person name="Lander E."/>
            <person name="Langley C.H."/>
            <person name="Lapoint R."/>
            <person name="Lazzaro B.P."/>
            <person name="Lee S.J."/>
            <person name="Levesque L."/>
            <person name="Li R."/>
            <person name="Lin C.F."/>
            <person name="Lin M.F."/>
            <person name="Lindblad-Toh K."/>
            <person name="Llopart A."/>
            <person name="Long M."/>
            <person name="Low L."/>
            <person name="Lozovsky E."/>
            <person name="Lu J."/>
            <person name="Luo M."/>
            <person name="Machado C.A."/>
            <person name="Makalowski W."/>
            <person name="Marzo M."/>
            <person name="Matsuda M."/>
            <person name="Matzkin L."/>
            <person name="McAllister B."/>
            <person name="McBride C.S."/>
            <person name="McKernan B."/>
            <person name="McKernan K."/>
            <person name="Mendez-Lago M."/>
            <person name="Minx P."/>
            <person name="Mollenhauer M.U."/>
            <person name="Montooth K."/>
            <person name="Mount S.M."/>
            <person name="Mu X."/>
            <person name="Myers E."/>
            <person name="Negre B."/>
            <person name="Newfeld S."/>
            <person name="Nielsen R."/>
            <person name="Noor M.A."/>
            <person name="O'Grady P."/>
            <person name="Pachter L."/>
            <person name="Papaceit M."/>
            <person name="Parisi M.J."/>
            <person name="Parisi M."/>
            <person name="Parts L."/>
            <person name="Pedersen J.S."/>
            <person name="Pesole G."/>
            <person name="Phillippy A.M."/>
            <person name="Ponting C.P."/>
            <person name="Pop M."/>
            <person name="Porcelli D."/>
            <person name="Powell J.R."/>
            <person name="Prohaska S."/>
            <person name="Pruitt K."/>
            <person name="Puig M."/>
            <person name="Quesneville H."/>
            <person name="Ram K.R."/>
            <person name="Rand D."/>
            <person name="Rasmussen M.D."/>
            <person name="Reed L.K."/>
            <person name="Reenan R."/>
            <person name="Reily A."/>
            <person name="Remington K.A."/>
            <person name="Rieger T.T."/>
            <person name="Ritchie M.G."/>
            <person name="Robin C."/>
            <person name="Rogers Y.H."/>
            <person name="Rohde C."/>
            <person name="Rozas J."/>
            <person name="Rubenfield M.J."/>
            <person name="Ruiz A."/>
            <person name="Russo S."/>
            <person name="Salzberg S.L."/>
            <person name="Sanchez-Gracia A."/>
            <person name="Saranga D.J."/>
            <person name="Sato H."/>
            <person name="Schaeffer S.W."/>
            <person name="Schatz M.C."/>
            <person name="Schlenke T."/>
            <person name="Schwartz R."/>
            <person name="Segarra C."/>
            <person name="Singh R.S."/>
            <person name="Sirot L."/>
            <person name="Sirota M."/>
            <person name="Sisneros N.B."/>
            <person name="Smith C.D."/>
            <person name="Smith T.F."/>
            <person name="Spieth J."/>
            <person name="Stage D.E."/>
            <person name="Stark A."/>
            <person name="Stephan W."/>
            <person name="Strausberg R.L."/>
            <person name="Strempel S."/>
            <person name="Sturgill D."/>
            <person name="Sutton G."/>
            <person name="Sutton G.G."/>
            <person name="Tao W."/>
            <person name="Teichmann S."/>
            <person name="Tobari Y.N."/>
            <person name="Tomimura Y."/>
            <person name="Tsolas J.M."/>
            <person name="Valente V.L."/>
            <person name="Venter E."/>
            <person name="Venter J.C."/>
            <person name="Vicario S."/>
            <person name="Vieira F.G."/>
            <person name="Vilella A.J."/>
            <person name="Villasante A."/>
            <person name="Walenz B."/>
            <person name="Wang J."/>
            <person name="Wasserman M."/>
            <person name="Watts T."/>
            <person name="Wilson D."/>
            <person name="Wilson R.K."/>
            <person name="Wing R.A."/>
            <person name="Wolfner M.F."/>
            <person name="Wong A."/>
            <person name="Wong G.K."/>
            <person name="Wu C.I."/>
            <person name="Wu G."/>
            <person name="Yamamoto D."/>
            <person name="Yang H.P."/>
            <person name="Yang S.P."/>
            <person name="Yorke J.A."/>
            <person name="Yoshida K."/>
            <person name="Zdobnov E."/>
            <person name="Zhang P."/>
            <person name="Zhang Y."/>
            <person name="Zimin A.V."/>
            <person name="Baldwin J."/>
            <person name="Abdouelleil A."/>
            <person name="Abdulkadir J."/>
            <person name="Abebe A."/>
            <person name="Abera B."/>
            <person name="Abreu J."/>
            <person name="Acer S.C."/>
            <person name="Aftuck L."/>
            <person name="Alexander A."/>
            <person name="An P."/>
            <person name="Anderson E."/>
            <person name="Anderson S."/>
            <person name="Arachi H."/>
            <person name="Azer M."/>
            <person name="Bachantsang P."/>
            <person name="Barry A."/>
            <person name="Bayul T."/>
            <person name="Berlin A."/>
            <person name="Bessette D."/>
            <person name="Bloom T."/>
            <person name="Blye J."/>
            <person name="Boguslavskiy L."/>
            <person name="Bonnet C."/>
            <person name="Boukhgalter B."/>
            <person name="Bourzgui I."/>
            <person name="Brown A."/>
            <person name="Cahill P."/>
            <person name="Channer S."/>
            <person name="Cheshatsang Y."/>
            <person name="Chuda L."/>
            <person name="Citroen M."/>
            <person name="Collymore A."/>
            <person name="Cooke P."/>
            <person name="Costello M."/>
            <person name="D'Aco K."/>
            <person name="Daza R."/>
            <person name="De Haan G."/>
            <person name="DeGray S."/>
            <person name="DeMaso C."/>
            <person name="Dhargay N."/>
            <person name="Dooley K."/>
            <person name="Dooley E."/>
            <person name="Doricent M."/>
            <person name="Dorje P."/>
            <person name="Dorjee K."/>
            <person name="Dupes A."/>
            <person name="Elong R."/>
            <person name="Falk J."/>
            <person name="Farina A."/>
            <person name="Faro S."/>
            <person name="Ferguson D."/>
            <person name="Fisher S."/>
            <person name="Foley C.D."/>
            <person name="Franke A."/>
            <person name="Friedrich D."/>
            <person name="Gadbois L."/>
            <person name="Gearin G."/>
            <person name="Gearin C.R."/>
            <person name="Giannoukos G."/>
            <person name="Goode T."/>
            <person name="Graham J."/>
            <person name="Grandbois E."/>
            <person name="Grewal S."/>
            <person name="Gyaltsen K."/>
            <person name="Hafez N."/>
            <person name="Hagos B."/>
            <person name="Hall J."/>
            <person name="Henson C."/>
            <person name="Hollinger A."/>
            <person name="Honan T."/>
            <person name="Huard M.D."/>
            <person name="Hughes L."/>
            <person name="Hurhula B."/>
            <person name="Husby M.E."/>
            <person name="Kamat A."/>
            <person name="Kanga B."/>
            <person name="Kashin S."/>
            <person name="Khazanovich D."/>
            <person name="Kisner P."/>
            <person name="Lance K."/>
            <person name="Lara M."/>
            <person name="Lee W."/>
            <person name="Lennon N."/>
            <person name="Letendre F."/>
            <person name="LeVine R."/>
            <person name="Lipovsky A."/>
            <person name="Liu X."/>
            <person name="Liu J."/>
            <person name="Liu S."/>
            <person name="Lokyitsang T."/>
            <person name="Lokyitsang Y."/>
            <person name="Lubonja R."/>
            <person name="Lui A."/>
            <person name="MacDonald P."/>
            <person name="Magnisalis V."/>
            <person name="Maru K."/>
            <person name="Matthews C."/>
            <person name="McCusker W."/>
            <person name="McDonough S."/>
            <person name="Mehta T."/>
            <person name="Meldrim J."/>
            <person name="Meneus L."/>
            <person name="Mihai O."/>
            <person name="Mihalev A."/>
            <person name="Mihova T."/>
            <person name="Mittelman R."/>
            <person name="Mlenga V."/>
            <person name="Montmayeur A."/>
            <person name="Mulrain L."/>
            <person name="Navidi A."/>
            <person name="Naylor J."/>
            <person name="Negash T."/>
            <person name="Nguyen T."/>
            <person name="Nguyen N."/>
            <person name="Nicol R."/>
            <person name="Norbu C."/>
            <person name="Norbu N."/>
            <person name="Novod N."/>
            <person name="O'Neill B."/>
            <person name="Osman S."/>
            <person name="Markiewicz E."/>
            <person name="Oyono O.L."/>
            <person name="Patti C."/>
            <person name="Phunkhang P."/>
            <person name="Pierre F."/>
            <person name="Priest M."/>
            <person name="Raghuraman S."/>
            <person name="Rege F."/>
            <person name="Reyes R."/>
            <person name="Rise C."/>
            <person name="Rogov P."/>
            <person name="Ross K."/>
            <person name="Ryan E."/>
            <person name="Settipalli S."/>
            <person name="Shea T."/>
            <person name="Sherpa N."/>
            <person name="Shi L."/>
            <person name="Shih D."/>
            <person name="Sparrow T."/>
            <person name="Spaulding J."/>
            <person name="Stalker J."/>
            <person name="Stange-Thomann N."/>
            <person name="Stavropoulos S."/>
            <person name="Stone C."/>
            <person name="Strader C."/>
            <person name="Tesfaye S."/>
            <person name="Thomson T."/>
            <person name="Thoulutsang Y."/>
            <person name="Thoulutsang D."/>
            <person name="Topham K."/>
            <person name="Topping I."/>
            <person name="Tsamla T."/>
            <person name="Vassiliev H."/>
            <person name="Vo A."/>
            <person name="Wangchuk T."/>
            <person name="Wangdi T."/>
            <person name="Weiand M."/>
            <person name="Wilkinson J."/>
            <person name="Wilson A."/>
            <person name="Yadav S."/>
            <person name="Young G."/>
            <person name="Yu Q."/>
            <person name="Zembek L."/>
            <person name="Zhong D."/>
            <person name="Zimmer A."/>
            <person name="Zwirko Z."/>
            <person name="Jaffe D.B."/>
            <person name="Alvarez P."/>
            <person name="Brockman W."/>
            <person name="Butler J."/>
            <person name="Chin C."/>
            <person name="Gnerre S."/>
            <person name="Grabherr M."/>
            <person name="Kleber M."/>
            <person name="Mauceli E."/>
            <person name="MacCallum I."/>
        </authorList>
    </citation>
    <scope>NUCLEOTIDE SEQUENCE [LARGE SCALE GENOMIC DNA]</scope>
    <source>
        <strain evidence="8">Tucson 15010-1051.87</strain>
    </source>
</reference>
<dbReference type="GO" id="GO:0015288">
    <property type="term" value="F:porin activity"/>
    <property type="evidence" value="ECO:0007669"/>
    <property type="project" value="UniProtKB-KW"/>
</dbReference>
<dbReference type="CDD" id="cd07306">
    <property type="entry name" value="Porin3_VDAC"/>
    <property type="match status" value="1"/>
</dbReference>
<accession>B4LS70</accession>
<dbReference type="PANTHER" id="PTHR11743">
    <property type="entry name" value="VOLTAGE-DEPENDENT ANION-SELECTIVE CHANNEL"/>
    <property type="match status" value="1"/>
</dbReference>
<dbReference type="OrthoDB" id="7827681at2759"/>